<evidence type="ECO:0000256" key="5">
    <source>
        <dbReference type="SAM" id="Phobius"/>
    </source>
</evidence>
<evidence type="ECO:0000256" key="1">
    <source>
        <dbReference type="ARBA" id="ARBA00022801"/>
    </source>
</evidence>
<accession>A0AAF0E039</accession>
<dbReference type="PANTHER" id="PTHR48081">
    <property type="entry name" value="AB HYDROLASE SUPERFAMILY PROTEIN C4A8.06C"/>
    <property type="match status" value="1"/>
</dbReference>
<dbReference type="AlphaFoldDB" id="A0AAF0E039"/>
<feature type="transmembrane region" description="Helical" evidence="5">
    <location>
        <begin position="65"/>
        <end position="86"/>
    </location>
</feature>
<organism evidence="7 8">
    <name type="scientific">Malassezia brasiliensis</name>
    <dbReference type="NCBI Taxonomy" id="1821822"/>
    <lineage>
        <taxon>Eukaryota</taxon>
        <taxon>Fungi</taxon>
        <taxon>Dikarya</taxon>
        <taxon>Basidiomycota</taxon>
        <taxon>Ustilaginomycotina</taxon>
        <taxon>Malasseziomycetes</taxon>
        <taxon>Malasseziales</taxon>
        <taxon>Malasseziaceae</taxon>
        <taxon>Malassezia</taxon>
    </lineage>
</organism>
<dbReference type="InterPro" id="IPR029058">
    <property type="entry name" value="AB_hydrolase_fold"/>
</dbReference>
<feature type="transmembrane region" description="Helical" evidence="5">
    <location>
        <begin position="129"/>
        <end position="147"/>
    </location>
</feature>
<feature type="compositionally biased region" description="Pro residues" evidence="4">
    <location>
        <begin position="48"/>
        <end position="58"/>
    </location>
</feature>
<feature type="transmembrane region" description="Helical" evidence="5">
    <location>
        <begin position="215"/>
        <end position="233"/>
    </location>
</feature>
<keyword evidence="1" id="KW-0378">Hydrolase</keyword>
<comment type="catalytic activity">
    <reaction evidence="2">
        <text>a diacylglycerol + H2O = a monoacylglycerol + a fatty acid + H(+)</text>
        <dbReference type="Rhea" id="RHEA:32731"/>
        <dbReference type="ChEBI" id="CHEBI:15377"/>
        <dbReference type="ChEBI" id="CHEBI:15378"/>
        <dbReference type="ChEBI" id="CHEBI:17408"/>
        <dbReference type="ChEBI" id="CHEBI:18035"/>
        <dbReference type="ChEBI" id="CHEBI:28868"/>
    </reaction>
</comment>
<reference evidence="7" key="1">
    <citation type="submission" date="2023-03" db="EMBL/GenBank/DDBJ databases">
        <title>Mating type loci evolution in Malassezia.</title>
        <authorList>
            <person name="Coelho M.A."/>
        </authorList>
    </citation>
    <scope>NUCLEOTIDE SEQUENCE</scope>
    <source>
        <strain evidence="7">CBS 14135</strain>
    </source>
</reference>
<dbReference type="SUPFAM" id="SSF53474">
    <property type="entry name" value="alpha/beta-Hydrolases"/>
    <property type="match status" value="1"/>
</dbReference>
<feature type="transmembrane region" description="Helical" evidence="5">
    <location>
        <begin position="98"/>
        <end position="117"/>
    </location>
</feature>
<dbReference type="PANTHER" id="PTHR48081:SF8">
    <property type="entry name" value="ALPHA_BETA HYDROLASE FOLD-3 DOMAIN-CONTAINING PROTEIN-RELATED"/>
    <property type="match status" value="1"/>
</dbReference>
<keyword evidence="5" id="KW-0812">Transmembrane</keyword>
<dbReference type="Gene3D" id="3.40.50.1820">
    <property type="entry name" value="alpha/beta hydrolase"/>
    <property type="match status" value="1"/>
</dbReference>
<dbReference type="InterPro" id="IPR013094">
    <property type="entry name" value="AB_hydrolase_3"/>
</dbReference>
<feature type="domain" description="Alpha/beta hydrolase fold-3" evidence="6">
    <location>
        <begin position="217"/>
        <end position="353"/>
    </location>
</feature>
<dbReference type="Pfam" id="PF07859">
    <property type="entry name" value="Abhydrolase_3"/>
    <property type="match status" value="1"/>
</dbReference>
<evidence type="ECO:0000256" key="3">
    <source>
        <dbReference type="ARBA" id="ARBA00048461"/>
    </source>
</evidence>
<evidence type="ECO:0000256" key="4">
    <source>
        <dbReference type="SAM" id="MobiDB-lite"/>
    </source>
</evidence>
<proteinExistence type="predicted"/>
<dbReference type="GO" id="GO:0016787">
    <property type="term" value="F:hydrolase activity"/>
    <property type="evidence" value="ECO:0007669"/>
    <property type="project" value="UniProtKB-KW"/>
</dbReference>
<evidence type="ECO:0000256" key="2">
    <source>
        <dbReference type="ARBA" id="ARBA00047591"/>
    </source>
</evidence>
<comment type="catalytic activity">
    <reaction evidence="3">
        <text>a monoacylglycerol + H2O = glycerol + a fatty acid + H(+)</text>
        <dbReference type="Rhea" id="RHEA:15245"/>
        <dbReference type="ChEBI" id="CHEBI:15377"/>
        <dbReference type="ChEBI" id="CHEBI:15378"/>
        <dbReference type="ChEBI" id="CHEBI:17408"/>
        <dbReference type="ChEBI" id="CHEBI:17754"/>
        <dbReference type="ChEBI" id="CHEBI:28868"/>
    </reaction>
</comment>
<keyword evidence="5" id="KW-1133">Transmembrane helix</keyword>
<keyword evidence="5" id="KW-0472">Membrane</keyword>
<protein>
    <recommendedName>
        <fullName evidence="6">Alpha/beta hydrolase fold-3 domain-containing protein</fullName>
    </recommendedName>
</protein>
<evidence type="ECO:0000313" key="8">
    <source>
        <dbReference type="Proteomes" id="UP001216638"/>
    </source>
</evidence>
<keyword evidence="8" id="KW-1185">Reference proteome</keyword>
<name>A0AAF0E039_9BASI</name>
<dbReference type="InterPro" id="IPR050300">
    <property type="entry name" value="GDXG_lipolytic_enzyme"/>
</dbReference>
<dbReference type="Proteomes" id="UP001216638">
    <property type="component" value="Chromosome 6"/>
</dbReference>
<evidence type="ECO:0000313" key="7">
    <source>
        <dbReference type="EMBL" id="WFC97104.1"/>
    </source>
</evidence>
<evidence type="ECO:0000259" key="6">
    <source>
        <dbReference type="Pfam" id="PF07859"/>
    </source>
</evidence>
<feature type="region of interest" description="Disordered" evidence="4">
    <location>
        <begin position="1"/>
        <end position="58"/>
    </location>
</feature>
<sequence length="663" mass="71691">MAATGPGAAHDVPPAPHSPARPTHSRGQQARQRRTMHGLSGDARAAPTAPPDAPRAAPPPLARPLLGGLYLTDLLVVSVSLVANLLRTCTLAELLDMVWFGTVYLLFRLAAQMRSRWMLSKRQTRLSGSGAPCFFSVFVLCGARYILTRFPFLLPRVTLAQETTGPLVQWRTGGAVAHLVAPLAPRTEPGAPIPPFRAYWIRGERRAPPTARRRIVVLFVHGGGFALGSVALYTEPLLRVLGHVAKASAGRVRAECVALEYDLVPGVRFPAPLLQCLRCYAHLVEVERIPPEQIVLCGDSAGGGLVLSMLLCLTGQARNEPRLGTERDWSLLPLPARAVLISPVVDLRPHAARVFDGLRQLAAARTLRARKTVARRLLAQGTPSALDFLAPEALLHYAQLYTGVLRRPRRAQGPAETLRKLLASYAPRPGVLAPVQTLAFYTLRLLSRPLLRGAGCAASGAPVPAYARAHAPVVPPGEAQSDAVLPPAPLYRTSALLGVHGAEQRTLATSLLVNPALGAWDEVHLARGLYVTYGCNEVLAPDIDAWATRVRHAWAAADWPAGVDVHVEPGPDGVHVWPFATMYLAARQSKRERGLRTLARALLQLYPDEAVDDGADLSPQVDIDAVHFGSPASMPSDYEEEHTEDRAAQLAWEQELMQLGLRV</sequence>
<dbReference type="EMBL" id="CP119956">
    <property type="protein sequence ID" value="WFC97104.1"/>
    <property type="molecule type" value="Genomic_DNA"/>
</dbReference>
<gene>
    <name evidence="7" type="ORF">MBRA1_003770</name>
</gene>